<dbReference type="GO" id="GO:0016020">
    <property type="term" value="C:membrane"/>
    <property type="evidence" value="ECO:0007669"/>
    <property type="project" value="UniProtKB-SubCell"/>
</dbReference>
<dbReference type="RefSeq" id="XP_022583783.1">
    <property type="nucleotide sequence ID" value="XM_022722330.1"/>
</dbReference>
<dbReference type="PANTHER" id="PTHR33048">
    <property type="entry name" value="PTH11-LIKE INTEGRAL MEMBRANE PROTEIN (AFU_ORTHOLOGUE AFUA_5G11245)"/>
    <property type="match status" value="1"/>
</dbReference>
<feature type="region of interest" description="Disordered" evidence="6">
    <location>
        <begin position="245"/>
        <end position="285"/>
    </location>
</feature>
<feature type="transmembrane region" description="Helical" evidence="7">
    <location>
        <begin position="88"/>
        <end position="112"/>
    </location>
</feature>
<reference evidence="10" key="1">
    <citation type="journal article" date="2017" name="Genome Biol.">
        <title>Comparative genomics reveals high biological diversity and specific adaptations in the industrially and medically important fungal genus Aspergillus.</title>
        <authorList>
            <person name="de Vries R.P."/>
            <person name="Riley R."/>
            <person name="Wiebenga A."/>
            <person name="Aguilar-Osorio G."/>
            <person name="Amillis S."/>
            <person name="Uchima C.A."/>
            <person name="Anderluh G."/>
            <person name="Asadollahi M."/>
            <person name="Askin M."/>
            <person name="Barry K."/>
            <person name="Battaglia E."/>
            <person name="Bayram O."/>
            <person name="Benocci T."/>
            <person name="Braus-Stromeyer S.A."/>
            <person name="Caldana C."/>
            <person name="Canovas D."/>
            <person name="Cerqueira G.C."/>
            <person name="Chen F."/>
            <person name="Chen W."/>
            <person name="Choi C."/>
            <person name="Clum A."/>
            <person name="Dos Santos R.A."/>
            <person name="Damasio A.R."/>
            <person name="Diallinas G."/>
            <person name="Emri T."/>
            <person name="Fekete E."/>
            <person name="Flipphi M."/>
            <person name="Freyberg S."/>
            <person name="Gallo A."/>
            <person name="Gournas C."/>
            <person name="Habgood R."/>
            <person name="Hainaut M."/>
            <person name="Harispe M.L."/>
            <person name="Henrissat B."/>
            <person name="Hilden K.S."/>
            <person name="Hope R."/>
            <person name="Hossain A."/>
            <person name="Karabika E."/>
            <person name="Karaffa L."/>
            <person name="Karanyi Z."/>
            <person name="Krasevec N."/>
            <person name="Kuo A."/>
            <person name="Kusch H."/>
            <person name="LaButti K."/>
            <person name="Lagendijk E.L."/>
            <person name="Lapidus A."/>
            <person name="Levasseur A."/>
            <person name="Lindquist E."/>
            <person name="Lipzen A."/>
            <person name="Logrieco A.F."/>
            <person name="MacCabe A."/>
            <person name="Maekelae M.R."/>
            <person name="Malavazi I."/>
            <person name="Melin P."/>
            <person name="Meyer V."/>
            <person name="Mielnichuk N."/>
            <person name="Miskei M."/>
            <person name="Molnar A.P."/>
            <person name="Mule G."/>
            <person name="Ngan C.Y."/>
            <person name="Orejas M."/>
            <person name="Orosz E."/>
            <person name="Ouedraogo J.P."/>
            <person name="Overkamp K.M."/>
            <person name="Park H.-S."/>
            <person name="Perrone G."/>
            <person name="Piumi F."/>
            <person name="Punt P.J."/>
            <person name="Ram A.F."/>
            <person name="Ramon A."/>
            <person name="Rauscher S."/>
            <person name="Record E."/>
            <person name="Riano-Pachon D.M."/>
            <person name="Robert V."/>
            <person name="Roehrig J."/>
            <person name="Ruller R."/>
            <person name="Salamov A."/>
            <person name="Salih N.S."/>
            <person name="Samson R.A."/>
            <person name="Sandor E."/>
            <person name="Sanguinetti M."/>
            <person name="Schuetze T."/>
            <person name="Sepcic K."/>
            <person name="Shelest E."/>
            <person name="Sherlock G."/>
            <person name="Sophianopoulou V."/>
            <person name="Squina F.M."/>
            <person name="Sun H."/>
            <person name="Susca A."/>
            <person name="Todd R.B."/>
            <person name="Tsang A."/>
            <person name="Unkles S.E."/>
            <person name="van de Wiele N."/>
            <person name="van Rossen-Uffink D."/>
            <person name="Oliveira J.V."/>
            <person name="Vesth T.C."/>
            <person name="Visser J."/>
            <person name="Yu J.-H."/>
            <person name="Zhou M."/>
            <person name="Andersen M.R."/>
            <person name="Archer D.B."/>
            <person name="Baker S.E."/>
            <person name="Benoit I."/>
            <person name="Brakhage A.A."/>
            <person name="Braus G.H."/>
            <person name="Fischer R."/>
            <person name="Frisvad J.C."/>
            <person name="Goldman G.H."/>
            <person name="Houbraken J."/>
            <person name="Oakley B."/>
            <person name="Pocsi I."/>
            <person name="Scazzocchio C."/>
            <person name="Seiboth B."/>
            <person name="vanKuyk P.A."/>
            <person name="Wortman J."/>
            <person name="Dyer P.S."/>
            <person name="Grigoriev I.V."/>
        </authorList>
    </citation>
    <scope>NUCLEOTIDE SEQUENCE [LARGE SCALE GENOMIC DNA]</scope>
    <source>
        <strain evidence="10">CBS 506.65</strain>
    </source>
</reference>
<evidence type="ECO:0000256" key="1">
    <source>
        <dbReference type="ARBA" id="ARBA00004141"/>
    </source>
</evidence>
<evidence type="ECO:0000256" key="4">
    <source>
        <dbReference type="ARBA" id="ARBA00023136"/>
    </source>
</evidence>
<sequence length="321" mass="35903">MSSAACYYAFGRHAKDVAKTGGNLVLGYKVGDTLSFCLINPYQALDGLLTVLQYFWFFQILYKIVLCLNKMSFLVFYLRIFPTKKFRLLCFATIAVVASGTFGFMIATIFQCVPVQANWHRHIAKKCVNNTIFRWCWAGYNTLMDMWVCLMPMPLLARLQLDTARKVGVMVVFGLGLFVCVTSMIRMRSMETSTTTTDPTWGSFDALMWSAIEASTGIICTCLPFLKGPIQNAFPRLFSSISQASRKSRSGGATYGMEKMEPKSTGHSGSASGTLWSIEGGNPKTEQWTRIENDAANQEGIGRNQILKKTDIEMHSDYISQ</sequence>
<evidence type="ECO:0000256" key="7">
    <source>
        <dbReference type="SAM" id="Phobius"/>
    </source>
</evidence>
<evidence type="ECO:0000256" key="3">
    <source>
        <dbReference type="ARBA" id="ARBA00022989"/>
    </source>
</evidence>
<accession>A0A1L9SQA5</accession>
<keyword evidence="2 7" id="KW-0812">Transmembrane</keyword>
<gene>
    <name evidence="9" type="ORF">ASPZODRAFT_129699</name>
</gene>
<feature type="compositionally biased region" description="Polar residues" evidence="6">
    <location>
        <begin position="265"/>
        <end position="275"/>
    </location>
</feature>
<evidence type="ECO:0000313" key="10">
    <source>
        <dbReference type="Proteomes" id="UP000184188"/>
    </source>
</evidence>
<dbReference type="InterPro" id="IPR052337">
    <property type="entry name" value="SAT4-like"/>
</dbReference>
<comment type="subcellular location">
    <subcellularLocation>
        <location evidence="1">Membrane</location>
        <topology evidence="1">Multi-pass membrane protein</topology>
    </subcellularLocation>
</comment>
<evidence type="ECO:0000259" key="8">
    <source>
        <dbReference type="Pfam" id="PF20684"/>
    </source>
</evidence>
<dbReference type="InterPro" id="IPR049326">
    <property type="entry name" value="Rhodopsin_dom_fungi"/>
</dbReference>
<dbReference type="Pfam" id="PF20684">
    <property type="entry name" value="Fung_rhodopsin"/>
    <property type="match status" value="1"/>
</dbReference>
<feature type="domain" description="Rhodopsin" evidence="8">
    <location>
        <begin position="5"/>
        <end position="231"/>
    </location>
</feature>
<feature type="transmembrane region" description="Helical" evidence="7">
    <location>
        <begin position="54"/>
        <end position="76"/>
    </location>
</feature>
<evidence type="ECO:0000256" key="2">
    <source>
        <dbReference type="ARBA" id="ARBA00022692"/>
    </source>
</evidence>
<protein>
    <recommendedName>
        <fullName evidence="8">Rhodopsin domain-containing protein</fullName>
    </recommendedName>
</protein>
<name>A0A1L9SQA5_9EURO</name>
<keyword evidence="10" id="KW-1185">Reference proteome</keyword>
<dbReference type="GeneID" id="34608795"/>
<dbReference type="VEuPathDB" id="FungiDB:ASPZODRAFT_129699"/>
<dbReference type="PANTHER" id="PTHR33048:SF47">
    <property type="entry name" value="INTEGRAL MEMBRANE PROTEIN-RELATED"/>
    <property type="match status" value="1"/>
</dbReference>
<feature type="transmembrane region" description="Helical" evidence="7">
    <location>
        <begin position="167"/>
        <end position="186"/>
    </location>
</feature>
<organism evidence="9 10">
    <name type="scientific">Penicilliopsis zonata CBS 506.65</name>
    <dbReference type="NCBI Taxonomy" id="1073090"/>
    <lineage>
        <taxon>Eukaryota</taxon>
        <taxon>Fungi</taxon>
        <taxon>Dikarya</taxon>
        <taxon>Ascomycota</taxon>
        <taxon>Pezizomycotina</taxon>
        <taxon>Eurotiomycetes</taxon>
        <taxon>Eurotiomycetidae</taxon>
        <taxon>Eurotiales</taxon>
        <taxon>Aspergillaceae</taxon>
        <taxon>Penicilliopsis</taxon>
    </lineage>
</organism>
<dbReference type="OrthoDB" id="444631at2759"/>
<dbReference type="AlphaFoldDB" id="A0A1L9SQA5"/>
<keyword evidence="3 7" id="KW-1133">Transmembrane helix</keyword>
<comment type="similarity">
    <text evidence="5">Belongs to the SAT4 family.</text>
</comment>
<evidence type="ECO:0000256" key="5">
    <source>
        <dbReference type="ARBA" id="ARBA00038359"/>
    </source>
</evidence>
<proteinExistence type="inferred from homology"/>
<dbReference type="STRING" id="1073090.A0A1L9SQA5"/>
<keyword evidence="4 7" id="KW-0472">Membrane</keyword>
<evidence type="ECO:0000256" key="6">
    <source>
        <dbReference type="SAM" id="MobiDB-lite"/>
    </source>
</evidence>
<evidence type="ECO:0000313" key="9">
    <source>
        <dbReference type="EMBL" id="OJJ49273.1"/>
    </source>
</evidence>
<dbReference type="Proteomes" id="UP000184188">
    <property type="component" value="Unassembled WGS sequence"/>
</dbReference>
<dbReference type="EMBL" id="KV878338">
    <property type="protein sequence ID" value="OJJ49273.1"/>
    <property type="molecule type" value="Genomic_DNA"/>
</dbReference>